<evidence type="ECO:0000313" key="2">
    <source>
        <dbReference type="EMBL" id="MBA8807443.1"/>
    </source>
</evidence>
<dbReference type="Proteomes" id="UP000540568">
    <property type="component" value="Unassembled WGS sequence"/>
</dbReference>
<feature type="compositionally biased region" description="Low complexity" evidence="1">
    <location>
        <begin position="380"/>
        <end position="391"/>
    </location>
</feature>
<name>A0A7W3J731_9MICO</name>
<sequence>MTVVTISSKTGTDAGDAAATKHAQALAALRSAEARTGVRKQATATRPAVQSIQTVRADQPAERLRDPSGSPLRDQSRDQTRGQVRERSGESSSEPQRVQVRALRGGLLTDPVSVPAPVEVRPAELAPSSGSRVSGAAGPGEGARVLPVHPHLAALLPDGGLRAGTTVVVRGSTSLLLTLLAEASRDGAWTVLVGYPAAGMAAAADAGCDLSRTLVVPLPAGSGVDAPAVLAALIDGMDVVVVGPEVILLDQDRRRLTARARDRGTVLVPTAPLSAGYSPLQRPSTGRMSSTQRGTGDWAGAHVVLEATAGGWAGVDGGVGWLRRRTLRVRRTGRGSAARPVHLDIEVPVCRAAGTERGWSEGDVSGSGVAGTLVGAVPGVGAAPGDVGPRAGDARAQDEEAASRTPLELVG</sequence>
<feature type="region of interest" description="Disordered" evidence="1">
    <location>
        <begin position="32"/>
        <end position="98"/>
    </location>
</feature>
<comment type="caution">
    <text evidence="2">The sequence shown here is derived from an EMBL/GenBank/DDBJ whole genome shotgun (WGS) entry which is preliminary data.</text>
</comment>
<organism evidence="2 3">
    <name type="scientific">Promicromonospora sukumoe</name>
    <dbReference type="NCBI Taxonomy" id="88382"/>
    <lineage>
        <taxon>Bacteria</taxon>
        <taxon>Bacillati</taxon>
        <taxon>Actinomycetota</taxon>
        <taxon>Actinomycetes</taxon>
        <taxon>Micrococcales</taxon>
        <taxon>Promicromonosporaceae</taxon>
        <taxon>Promicromonospora</taxon>
    </lineage>
</organism>
<gene>
    <name evidence="2" type="ORF">FHX71_001385</name>
</gene>
<evidence type="ECO:0000313" key="3">
    <source>
        <dbReference type="Proteomes" id="UP000540568"/>
    </source>
</evidence>
<proteinExistence type="predicted"/>
<feature type="compositionally biased region" description="Basic and acidic residues" evidence="1">
    <location>
        <begin position="74"/>
        <end position="89"/>
    </location>
</feature>
<feature type="region of interest" description="Disordered" evidence="1">
    <location>
        <begin position="121"/>
        <end position="140"/>
    </location>
</feature>
<feature type="compositionally biased region" description="Polar residues" evidence="1">
    <location>
        <begin position="42"/>
        <end position="56"/>
    </location>
</feature>
<protein>
    <submittedName>
        <fullName evidence="2">Uncharacterized protein</fullName>
    </submittedName>
</protein>
<dbReference type="AlphaFoldDB" id="A0A7W3J731"/>
<accession>A0A7W3J731</accession>
<reference evidence="2 3" key="1">
    <citation type="submission" date="2020-07" db="EMBL/GenBank/DDBJ databases">
        <title>Sequencing the genomes of 1000 actinobacteria strains.</title>
        <authorList>
            <person name="Klenk H.-P."/>
        </authorList>
    </citation>
    <scope>NUCLEOTIDE SEQUENCE [LARGE SCALE GENOMIC DNA]</scope>
    <source>
        <strain evidence="2 3">DSM 44121</strain>
    </source>
</reference>
<evidence type="ECO:0000256" key="1">
    <source>
        <dbReference type="SAM" id="MobiDB-lite"/>
    </source>
</evidence>
<feature type="compositionally biased region" description="Basic and acidic residues" evidence="1">
    <location>
        <begin position="392"/>
        <end position="402"/>
    </location>
</feature>
<dbReference type="EMBL" id="JACGWV010000001">
    <property type="protein sequence ID" value="MBA8807443.1"/>
    <property type="molecule type" value="Genomic_DNA"/>
</dbReference>
<keyword evidence="3" id="KW-1185">Reference proteome</keyword>
<feature type="region of interest" description="Disordered" evidence="1">
    <location>
        <begin position="380"/>
        <end position="411"/>
    </location>
</feature>
<dbReference type="RefSeq" id="WP_182615018.1">
    <property type="nucleotide sequence ID" value="NZ_BAAATF010000007.1"/>
</dbReference>